<dbReference type="InterPro" id="IPR024031">
    <property type="entry name" value="MSMEG_5819/OxyR"/>
</dbReference>
<dbReference type="SUPFAM" id="SSF50475">
    <property type="entry name" value="FMN-binding split barrel"/>
    <property type="match status" value="1"/>
</dbReference>
<reference evidence="3 4" key="1">
    <citation type="submission" date="2016-09" db="EMBL/GenBank/DDBJ databases">
        <title>Pseudonocardia autotrophica DSM535, a candidate organism with high potential of specific P450 cytochromes.</title>
        <authorList>
            <person name="Grumaz C."/>
            <person name="Vainshtein Y."/>
            <person name="Kirstahler P."/>
            <person name="Sohn K."/>
        </authorList>
    </citation>
    <scope>NUCLEOTIDE SEQUENCE [LARGE SCALE GENOMIC DNA]</scope>
    <source>
        <strain evidence="3 4">DSM 535</strain>
    </source>
</reference>
<evidence type="ECO:0000256" key="1">
    <source>
        <dbReference type="ARBA" id="ARBA00023002"/>
    </source>
</evidence>
<dbReference type="STRING" id="2074.BG845_00696"/>
<dbReference type="EMBL" id="MIGB01000003">
    <property type="protein sequence ID" value="OSY43091.1"/>
    <property type="molecule type" value="Genomic_DNA"/>
</dbReference>
<keyword evidence="4" id="KW-1185">Reference proteome</keyword>
<dbReference type="Pfam" id="PF01243">
    <property type="entry name" value="PNPOx_N"/>
    <property type="match status" value="1"/>
</dbReference>
<dbReference type="NCBIfam" id="TIGR04023">
    <property type="entry name" value="PPOX_MSMEG_5819"/>
    <property type="match status" value="1"/>
</dbReference>
<name>A0A1Y2N7C5_PSEAH</name>
<sequence>MSIFSESELGYLRGTGRLARLATIGPDGGPQVRPVGYLVNQDGTIDVGGIDNPATQKWRNVRRDERVALVVDDTGDGPGWSPRWVEVRGTAELLPGVVPGGALRDAAPGVIRIRPRRILAHVDGTSHNRTV</sequence>
<dbReference type="Gene3D" id="2.30.110.10">
    <property type="entry name" value="Electron Transport, Fmn-binding Protein, Chain A"/>
    <property type="match status" value="1"/>
</dbReference>
<evidence type="ECO:0000313" key="4">
    <source>
        <dbReference type="Proteomes" id="UP000194360"/>
    </source>
</evidence>
<dbReference type="GO" id="GO:0005829">
    <property type="term" value="C:cytosol"/>
    <property type="evidence" value="ECO:0007669"/>
    <property type="project" value="TreeGrafter"/>
</dbReference>
<organism evidence="3 4">
    <name type="scientific">Pseudonocardia autotrophica</name>
    <name type="common">Amycolata autotrophica</name>
    <name type="synonym">Nocardia autotrophica</name>
    <dbReference type="NCBI Taxonomy" id="2074"/>
    <lineage>
        <taxon>Bacteria</taxon>
        <taxon>Bacillati</taxon>
        <taxon>Actinomycetota</taxon>
        <taxon>Actinomycetes</taxon>
        <taxon>Pseudonocardiales</taxon>
        <taxon>Pseudonocardiaceae</taxon>
        <taxon>Pseudonocardia</taxon>
    </lineage>
</organism>
<dbReference type="GO" id="GO:0016627">
    <property type="term" value="F:oxidoreductase activity, acting on the CH-CH group of donors"/>
    <property type="evidence" value="ECO:0007669"/>
    <property type="project" value="TreeGrafter"/>
</dbReference>
<dbReference type="OrthoDB" id="3693562at2"/>
<dbReference type="InterPro" id="IPR012349">
    <property type="entry name" value="Split_barrel_FMN-bd"/>
</dbReference>
<dbReference type="PANTHER" id="PTHR35176">
    <property type="entry name" value="HEME OXYGENASE HI_0854-RELATED"/>
    <property type="match status" value="1"/>
</dbReference>
<dbReference type="Proteomes" id="UP000194360">
    <property type="component" value="Unassembled WGS sequence"/>
</dbReference>
<dbReference type="InterPro" id="IPR052019">
    <property type="entry name" value="F420H2_bilvrd_red/Heme_oxyg"/>
</dbReference>
<protein>
    <submittedName>
        <fullName evidence="3">Pyridoxamine 5'-phosphate oxidase</fullName>
    </submittedName>
</protein>
<dbReference type="RefSeq" id="WP_085911036.1">
    <property type="nucleotide sequence ID" value="NZ_AP018920.1"/>
</dbReference>
<dbReference type="GO" id="GO:0070967">
    <property type="term" value="F:coenzyme F420 binding"/>
    <property type="evidence" value="ECO:0007669"/>
    <property type="project" value="TreeGrafter"/>
</dbReference>
<keyword evidence="1" id="KW-0560">Oxidoreductase</keyword>
<accession>A0A1Y2N7C5</accession>
<evidence type="ECO:0000313" key="3">
    <source>
        <dbReference type="EMBL" id="OSY43091.1"/>
    </source>
</evidence>
<dbReference type="InterPro" id="IPR011576">
    <property type="entry name" value="Pyridox_Oxase_N"/>
</dbReference>
<proteinExistence type="predicted"/>
<dbReference type="AlphaFoldDB" id="A0A1Y2N7C5"/>
<evidence type="ECO:0000259" key="2">
    <source>
        <dbReference type="Pfam" id="PF01243"/>
    </source>
</evidence>
<dbReference type="PANTHER" id="PTHR35176:SF6">
    <property type="entry name" value="HEME OXYGENASE HI_0854-RELATED"/>
    <property type="match status" value="1"/>
</dbReference>
<comment type="caution">
    <text evidence="3">The sequence shown here is derived from an EMBL/GenBank/DDBJ whole genome shotgun (WGS) entry which is preliminary data.</text>
</comment>
<feature type="domain" description="Pyridoxamine 5'-phosphate oxidase N-terminal" evidence="2">
    <location>
        <begin position="17"/>
        <end position="94"/>
    </location>
</feature>
<gene>
    <name evidence="3" type="ORF">BG845_00696</name>
</gene>